<evidence type="ECO:0000256" key="8">
    <source>
        <dbReference type="ARBA" id="ARBA00023136"/>
    </source>
</evidence>
<evidence type="ECO:0000259" key="11">
    <source>
        <dbReference type="Pfam" id="PF18097"/>
    </source>
</evidence>
<evidence type="ECO:0000256" key="4">
    <source>
        <dbReference type="ARBA" id="ARBA00022448"/>
    </source>
</evidence>
<evidence type="ECO:0000256" key="3">
    <source>
        <dbReference type="ARBA" id="ARBA00007895"/>
    </source>
</evidence>
<feature type="compositionally biased region" description="Polar residues" evidence="9">
    <location>
        <begin position="247"/>
        <end position="262"/>
    </location>
</feature>
<dbReference type="InterPro" id="IPR039431">
    <property type="entry name" value="Vta1/CALS_N"/>
</dbReference>
<feature type="compositionally biased region" description="Low complexity" evidence="9">
    <location>
        <begin position="363"/>
        <end position="372"/>
    </location>
</feature>
<feature type="region of interest" description="Disordered" evidence="9">
    <location>
        <begin position="157"/>
        <end position="506"/>
    </location>
</feature>
<name>A0A1B9GX24_9TREE</name>
<gene>
    <name evidence="12" type="ORF">I316_02612</name>
</gene>
<dbReference type="Proteomes" id="UP000092666">
    <property type="component" value="Unassembled WGS sequence"/>
</dbReference>
<evidence type="ECO:0000313" key="13">
    <source>
        <dbReference type="Proteomes" id="UP000092666"/>
    </source>
</evidence>
<sequence length="536" mass="55742">MESVNIPTENIPQGLKPCEQILKRAKEIKNIQPVVAYWCCFSAAQKALNIKQRTKEETLFLMQLIDALEAMKAALSNNEAITSEAAGAALVEAFALKVFMTADNADRAGNTGKATIRNFVVAGQFIEVLKCFENGMTDEMEQKLQYARWKAADGAKALREGRTPASGPPIPEGGSDENPFPTLPTELPSSPPAVAGQGRGSFSSSTRPGVPGSDGSTPIASPRPSPGGDARPALPGIRTSQDDLRTPSRTQSGGSGAWSTVATPGLPDDETEPHFDLNKPSVVLPSAPPMTPPEKGSPGEKKNVRFMGPDGAPLSPASTHITVSSYDAPPPPPPTDFDSPPVSPKPSPNVVLAPPPTDRPRGDSSASSSSRSGGNGNGNGNVPAHAHGSPKHLHGTNGDRSRSDGHGGASPSAIPRNNANRPSTNASSSITVPPPPPPSLASYPMHPPAQPQPYGLGLTSPPPPPSHSHPSTSSSGSGGGSGYTSAPAPGPTRTNLTRREVEQTQKHAKWAISALEFDDFETARNELKKALNMLGG</sequence>
<dbReference type="OrthoDB" id="391137at2759"/>
<comment type="similarity">
    <text evidence="3">Belongs to the VTA1 family.</text>
</comment>
<dbReference type="AlphaFoldDB" id="A0A1B9GX24"/>
<evidence type="ECO:0000256" key="6">
    <source>
        <dbReference type="ARBA" id="ARBA00022753"/>
    </source>
</evidence>
<organism evidence="12 13">
    <name type="scientific">Kwoniella heveanensis BCC8398</name>
    <dbReference type="NCBI Taxonomy" id="1296120"/>
    <lineage>
        <taxon>Eukaryota</taxon>
        <taxon>Fungi</taxon>
        <taxon>Dikarya</taxon>
        <taxon>Basidiomycota</taxon>
        <taxon>Agaricomycotina</taxon>
        <taxon>Tremellomycetes</taxon>
        <taxon>Tremellales</taxon>
        <taxon>Cryptococcaceae</taxon>
        <taxon>Kwoniella</taxon>
    </lineage>
</organism>
<dbReference type="GO" id="GO:0032511">
    <property type="term" value="P:late endosome to vacuole transport via multivesicular body sorting pathway"/>
    <property type="evidence" value="ECO:0007669"/>
    <property type="project" value="InterPro"/>
</dbReference>
<dbReference type="GO" id="GO:0005771">
    <property type="term" value="C:multivesicular body"/>
    <property type="evidence" value="ECO:0007669"/>
    <property type="project" value="TreeGrafter"/>
</dbReference>
<proteinExistence type="inferred from homology"/>
<protein>
    <submittedName>
        <fullName evidence="12">Vacuolar protein sorting-associated protein VTA1</fullName>
    </submittedName>
</protein>
<keyword evidence="7" id="KW-0653">Protein transport</keyword>
<dbReference type="PANTHER" id="PTHR46009:SF1">
    <property type="entry name" value="VACUOLAR PROTEIN SORTING-ASSOCIATED PROTEIN VTA1 HOMOLOG"/>
    <property type="match status" value="1"/>
</dbReference>
<keyword evidence="8" id="KW-0472">Membrane</keyword>
<evidence type="ECO:0000256" key="2">
    <source>
        <dbReference type="ARBA" id="ARBA00004496"/>
    </source>
</evidence>
<keyword evidence="5" id="KW-0963">Cytoplasm</keyword>
<dbReference type="PANTHER" id="PTHR46009">
    <property type="entry name" value="VACUOLAR PROTEIN SORTING-ASSOCIATED PROTEIN VTA1 HOMOLOG"/>
    <property type="match status" value="1"/>
</dbReference>
<dbReference type="STRING" id="1296120.A0A1B9GX24"/>
<evidence type="ECO:0000256" key="5">
    <source>
        <dbReference type="ARBA" id="ARBA00022490"/>
    </source>
</evidence>
<dbReference type="GO" id="GO:0015031">
    <property type="term" value="P:protein transport"/>
    <property type="evidence" value="ECO:0007669"/>
    <property type="project" value="UniProtKB-KW"/>
</dbReference>
<reference evidence="12 13" key="1">
    <citation type="submission" date="2013-07" db="EMBL/GenBank/DDBJ databases">
        <title>The Genome Sequence of Cryptococcus heveanensis BCC8398.</title>
        <authorList>
            <consortium name="The Broad Institute Genome Sequencing Platform"/>
            <person name="Cuomo C."/>
            <person name="Litvintseva A."/>
            <person name="Chen Y."/>
            <person name="Heitman J."/>
            <person name="Sun S."/>
            <person name="Springer D."/>
            <person name="Dromer F."/>
            <person name="Young S.K."/>
            <person name="Zeng Q."/>
            <person name="Gargeya S."/>
            <person name="Fitzgerald M."/>
            <person name="Abouelleil A."/>
            <person name="Alvarado L."/>
            <person name="Berlin A.M."/>
            <person name="Chapman S.B."/>
            <person name="Dewar J."/>
            <person name="Goldberg J."/>
            <person name="Griggs A."/>
            <person name="Gujja S."/>
            <person name="Hansen M."/>
            <person name="Howarth C."/>
            <person name="Imamovic A."/>
            <person name="Larimer J."/>
            <person name="McCowan C."/>
            <person name="Murphy C."/>
            <person name="Pearson M."/>
            <person name="Priest M."/>
            <person name="Roberts A."/>
            <person name="Saif S."/>
            <person name="Shea T."/>
            <person name="Sykes S."/>
            <person name="Wortman J."/>
            <person name="Nusbaum C."/>
            <person name="Birren B."/>
        </authorList>
    </citation>
    <scope>NUCLEOTIDE SEQUENCE [LARGE SCALE GENOMIC DNA]</scope>
    <source>
        <strain evidence="12 13">BCC8398</strain>
    </source>
</reference>
<dbReference type="Pfam" id="PF18097">
    <property type="entry name" value="Vta1_C"/>
    <property type="match status" value="1"/>
</dbReference>
<keyword evidence="4" id="KW-0813">Transport</keyword>
<dbReference type="InterPro" id="IPR041212">
    <property type="entry name" value="Vta1_C"/>
</dbReference>
<comment type="subcellular location">
    <subcellularLocation>
        <location evidence="2">Cytoplasm</location>
    </subcellularLocation>
    <subcellularLocation>
        <location evidence="1">Endosome membrane</location>
        <topology evidence="1">Peripheral membrane protein</topology>
    </subcellularLocation>
</comment>
<feature type="compositionally biased region" description="Pro residues" evidence="9">
    <location>
        <begin position="432"/>
        <end position="451"/>
    </location>
</feature>
<accession>A0A1B9GX24</accession>
<dbReference type="InterPro" id="IPR023175">
    <property type="entry name" value="Vta1/CALS_N_sf"/>
</dbReference>
<feature type="compositionally biased region" description="Pro residues" evidence="9">
    <location>
        <begin position="328"/>
        <end position="357"/>
    </location>
</feature>
<feature type="domain" description="Vta1/callose synthase N-terminal" evidence="10">
    <location>
        <begin position="19"/>
        <end position="160"/>
    </location>
</feature>
<evidence type="ECO:0000313" key="12">
    <source>
        <dbReference type="EMBL" id="OCF35559.1"/>
    </source>
</evidence>
<feature type="compositionally biased region" description="Low complexity" evidence="9">
    <location>
        <begin position="179"/>
        <end position="188"/>
    </location>
</feature>
<dbReference type="Pfam" id="PF04652">
    <property type="entry name" value="Vta1"/>
    <property type="match status" value="1"/>
</dbReference>
<feature type="domain" description="Vta1 C-terminal" evidence="11">
    <location>
        <begin position="499"/>
        <end position="535"/>
    </location>
</feature>
<evidence type="ECO:0000256" key="9">
    <source>
        <dbReference type="SAM" id="MobiDB-lite"/>
    </source>
</evidence>
<dbReference type="Gene3D" id="1.20.5.420">
    <property type="entry name" value="Immunoglobulin FC, subunit C"/>
    <property type="match status" value="1"/>
</dbReference>
<evidence type="ECO:0000256" key="7">
    <source>
        <dbReference type="ARBA" id="ARBA00022927"/>
    </source>
</evidence>
<reference evidence="13" key="2">
    <citation type="submission" date="2013-12" db="EMBL/GenBank/DDBJ databases">
        <title>Evolution of pathogenesis and genome organization in the Tremellales.</title>
        <authorList>
            <person name="Cuomo C."/>
            <person name="Litvintseva A."/>
            <person name="Heitman J."/>
            <person name="Chen Y."/>
            <person name="Sun S."/>
            <person name="Springer D."/>
            <person name="Dromer F."/>
            <person name="Young S."/>
            <person name="Zeng Q."/>
            <person name="Chapman S."/>
            <person name="Gujja S."/>
            <person name="Saif S."/>
            <person name="Birren B."/>
        </authorList>
    </citation>
    <scope>NUCLEOTIDE SEQUENCE [LARGE SCALE GENOMIC DNA]</scope>
    <source>
        <strain evidence="13">BCC8398</strain>
    </source>
</reference>
<keyword evidence="6" id="KW-0967">Endosome</keyword>
<dbReference type="Gene3D" id="1.25.40.270">
    <property type="entry name" value="Vacuolar protein sorting-associated protein vta1"/>
    <property type="match status" value="1"/>
</dbReference>
<evidence type="ECO:0000259" key="10">
    <source>
        <dbReference type="Pfam" id="PF04652"/>
    </source>
</evidence>
<dbReference type="EMBL" id="KI669498">
    <property type="protein sequence ID" value="OCF35559.1"/>
    <property type="molecule type" value="Genomic_DNA"/>
</dbReference>
<dbReference type="GO" id="GO:0010008">
    <property type="term" value="C:endosome membrane"/>
    <property type="evidence" value="ECO:0007669"/>
    <property type="project" value="UniProtKB-SubCell"/>
</dbReference>
<dbReference type="InterPro" id="IPR044538">
    <property type="entry name" value="Vta1-like"/>
</dbReference>
<keyword evidence="13" id="KW-1185">Reference proteome</keyword>
<feature type="compositionally biased region" description="Polar residues" evidence="9">
    <location>
        <begin position="415"/>
        <end position="426"/>
    </location>
</feature>
<evidence type="ECO:0000256" key="1">
    <source>
        <dbReference type="ARBA" id="ARBA00004481"/>
    </source>
</evidence>